<evidence type="ECO:0000313" key="2">
    <source>
        <dbReference type="Proteomes" id="UP001153636"/>
    </source>
</evidence>
<protein>
    <submittedName>
        <fullName evidence="1">Uncharacterized protein</fullName>
    </submittedName>
</protein>
<organism evidence="1 2">
    <name type="scientific">Psylliodes chrysocephalus</name>
    <dbReference type="NCBI Taxonomy" id="3402493"/>
    <lineage>
        <taxon>Eukaryota</taxon>
        <taxon>Metazoa</taxon>
        <taxon>Ecdysozoa</taxon>
        <taxon>Arthropoda</taxon>
        <taxon>Hexapoda</taxon>
        <taxon>Insecta</taxon>
        <taxon>Pterygota</taxon>
        <taxon>Neoptera</taxon>
        <taxon>Endopterygota</taxon>
        <taxon>Coleoptera</taxon>
        <taxon>Polyphaga</taxon>
        <taxon>Cucujiformia</taxon>
        <taxon>Chrysomeloidea</taxon>
        <taxon>Chrysomelidae</taxon>
        <taxon>Galerucinae</taxon>
        <taxon>Alticini</taxon>
        <taxon>Psylliodes</taxon>
    </lineage>
</organism>
<dbReference type="OrthoDB" id="6740080at2759"/>
<proteinExistence type="predicted"/>
<reference evidence="1" key="1">
    <citation type="submission" date="2022-01" db="EMBL/GenBank/DDBJ databases">
        <authorList>
            <person name="King R."/>
        </authorList>
    </citation>
    <scope>NUCLEOTIDE SEQUENCE</scope>
</reference>
<evidence type="ECO:0000313" key="1">
    <source>
        <dbReference type="EMBL" id="CAH1102891.1"/>
    </source>
</evidence>
<gene>
    <name evidence="1" type="ORF">PSYICH_LOCUS4093</name>
</gene>
<dbReference type="Proteomes" id="UP001153636">
    <property type="component" value="Chromosome 13"/>
</dbReference>
<dbReference type="AlphaFoldDB" id="A0A9P0G9I2"/>
<accession>A0A9P0G9I2</accession>
<name>A0A9P0G9I2_9CUCU</name>
<keyword evidence="2" id="KW-1185">Reference proteome</keyword>
<sequence length="104" mass="11891">MANALLSLSTTHNVTIVQKYVVKGHTNMECDSVHATFEKKLENKTISIPHDFQRITEKARINPNPYEVVSPSFCIFKNYNIDLVCKSIRPGRKPNDPTVTIFER</sequence>
<dbReference type="EMBL" id="OV651825">
    <property type="protein sequence ID" value="CAH1102891.1"/>
    <property type="molecule type" value="Genomic_DNA"/>
</dbReference>